<sequence>MRIASWGLACRRRIFWPPGYSKGHVEDCLQERFGSAKTLLQGIFVNSTISLEGVVRWLSQVGLTGSEQPPMGCFDWDPFVYLLGHDIDMGAAGRAGDAGRCFFDY</sequence>
<dbReference type="Proteomes" id="UP000282433">
    <property type="component" value="Chromosome"/>
</dbReference>
<accession>A0A3S4GBC7</accession>
<reference evidence="1 2" key="1">
    <citation type="submission" date="2018-12" db="EMBL/GenBank/DDBJ databases">
        <authorList>
            <consortium name="Pathogen Informatics"/>
        </authorList>
    </citation>
    <scope>NUCLEOTIDE SEQUENCE [LARGE SCALE GENOMIC DNA]</scope>
    <source>
        <strain evidence="1 2">NCTC13635</strain>
    </source>
</reference>
<organism evidence="1 2">
    <name type="scientific">Klebsiella pneumoniae</name>
    <dbReference type="NCBI Taxonomy" id="573"/>
    <lineage>
        <taxon>Bacteria</taxon>
        <taxon>Pseudomonadati</taxon>
        <taxon>Pseudomonadota</taxon>
        <taxon>Gammaproteobacteria</taxon>
        <taxon>Enterobacterales</taxon>
        <taxon>Enterobacteriaceae</taxon>
        <taxon>Klebsiella/Raoultella group</taxon>
        <taxon>Klebsiella</taxon>
        <taxon>Klebsiella pneumoniae complex</taxon>
    </lineage>
</organism>
<dbReference type="EMBL" id="LR134162">
    <property type="protein sequence ID" value="VEB00549.1"/>
    <property type="molecule type" value="Genomic_DNA"/>
</dbReference>
<dbReference type="AlphaFoldDB" id="A0A3S4GBC7"/>
<name>A0A3S4GBC7_KLEPN</name>
<evidence type="ECO:0000313" key="1">
    <source>
        <dbReference type="EMBL" id="VEB00549.1"/>
    </source>
</evidence>
<gene>
    <name evidence="1" type="ORF">NCTC13635_01387</name>
</gene>
<protein>
    <submittedName>
        <fullName evidence="1">Ribitol operon repressor</fullName>
    </submittedName>
</protein>
<proteinExistence type="predicted"/>
<evidence type="ECO:0000313" key="2">
    <source>
        <dbReference type="Proteomes" id="UP000282433"/>
    </source>
</evidence>